<comment type="caution">
    <text evidence="1">The sequence shown here is derived from an EMBL/GenBank/DDBJ whole genome shotgun (WGS) entry which is preliminary data.</text>
</comment>
<dbReference type="RefSeq" id="WP_213372898.1">
    <property type="nucleotide sequence ID" value="NZ_BSFJ01000005.1"/>
</dbReference>
<reference evidence="1" key="2">
    <citation type="submission" date="2023-01" db="EMBL/GenBank/DDBJ databases">
        <authorList>
            <person name="Sun Q."/>
            <person name="Evtushenko L."/>
        </authorList>
    </citation>
    <scope>NUCLEOTIDE SEQUENCE</scope>
    <source>
        <strain evidence="1">VKM B-2484</strain>
    </source>
</reference>
<protein>
    <submittedName>
        <fullName evidence="1">Uncharacterized protein</fullName>
    </submittedName>
</protein>
<proteinExistence type="predicted"/>
<accession>A0A9W6MZ29</accession>
<keyword evidence="2" id="KW-1185">Reference proteome</keyword>
<evidence type="ECO:0000313" key="2">
    <source>
        <dbReference type="Proteomes" id="UP001143370"/>
    </source>
</evidence>
<dbReference type="EMBL" id="BSFJ01000005">
    <property type="protein sequence ID" value="GLK71575.1"/>
    <property type="molecule type" value="Genomic_DNA"/>
</dbReference>
<dbReference type="Proteomes" id="UP001143370">
    <property type="component" value="Unassembled WGS sequence"/>
</dbReference>
<evidence type="ECO:0000313" key="1">
    <source>
        <dbReference type="EMBL" id="GLK71575.1"/>
    </source>
</evidence>
<organism evidence="1 2">
    <name type="scientific">Ancylobacter dichloromethanicus</name>
    <dbReference type="NCBI Taxonomy" id="518825"/>
    <lineage>
        <taxon>Bacteria</taxon>
        <taxon>Pseudomonadati</taxon>
        <taxon>Pseudomonadota</taxon>
        <taxon>Alphaproteobacteria</taxon>
        <taxon>Hyphomicrobiales</taxon>
        <taxon>Xanthobacteraceae</taxon>
        <taxon>Ancylobacter</taxon>
    </lineage>
</organism>
<gene>
    <name evidence="1" type="ORF">GCM10017643_16900</name>
</gene>
<dbReference type="AlphaFoldDB" id="A0A9W6MZ29"/>
<name>A0A9W6MZ29_9HYPH</name>
<reference evidence="1" key="1">
    <citation type="journal article" date="2014" name="Int. J. Syst. Evol. Microbiol.">
        <title>Complete genome sequence of Corynebacterium casei LMG S-19264T (=DSM 44701T), isolated from a smear-ripened cheese.</title>
        <authorList>
            <consortium name="US DOE Joint Genome Institute (JGI-PGF)"/>
            <person name="Walter F."/>
            <person name="Albersmeier A."/>
            <person name="Kalinowski J."/>
            <person name="Ruckert C."/>
        </authorList>
    </citation>
    <scope>NUCLEOTIDE SEQUENCE</scope>
    <source>
        <strain evidence="1">VKM B-2484</strain>
    </source>
</reference>
<sequence length="90" mass="10099">MSEECPVYFPTKNTGMDDLHHSRNLLVCAVAAISAMQDHHVPVDLDSLRYLLDDSLAYLEGAVPWAERLDREETDIAYGRLVPTQQAKGK</sequence>